<dbReference type="InterPro" id="IPR001656">
    <property type="entry name" value="PsdUridine_synth_TruD"/>
</dbReference>
<dbReference type="AlphaFoldDB" id="A0A194XI64"/>
<dbReference type="InterPro" id="IPR020103">
    <property type="entry name" value="PsdUridine_synth_cat_dom_sf"/>
</dbReference>
<dbReference type="CDD" id="cd02576">
    <property type="entry name" value="PseudoU_synth_ScPUS7"/>
    <property type="match status" value="1"/>
</dbReference>
<evidence type="ECO:0000313" key="7">
    <source>
        <dbReference type="Proteomes" id="UP000070700"/>
    </source>
</evidence>
<dbReference type="STRING" id="149040.A0A194XI64"/>
<dbReference type="GO" id="GO:0008033">
    <property type="term" value="P:tRNA processing"/>
    <property type="evidence" value="ECO:0007669"/>
    <property type="project" value="UniProtKB-KW"/>
</dbReference>
<evidence type="ECO:0000313" key="6">
    <source>
        <dbReference type="EMBL" id="KUJ19826.1"/>
    </source>
</evidence>
<comment type="similarity">
    <text evidence="1">Belongs to the pseudouridine synthase TruD family.</text>
</comment>
<name>A0A194XI64_MOLSC</name>
<keyword evidence="2" id="KW-0819">tRNA processing</keyword>
<dbReference type="Proteomes" id="UP000070700">
    <property type="component" value="Unassembled WGS sequence"/>
</dbReference>
<proteinExistence type="inferred from homology"/>
<dbReference type="GO" id="GO:0003723">
    <property type="term" value="F:RNA binding"/>
    <property type="evidence" value="ECO:0007669"/>
    <property type="project" value="InterPro"/>
</dbReference>
<dbReference type="RefSeq" id="XP_018074181.1">
    <property type="nucleotide sequence ID" value="XM_018219542.1"/>
</dbReference>
<dbReference type="GO" id="GO:0009982">
    <property type="term" value="F:pseudouridine synthase activity"/>
    <property type="evidence" value="ECO:0007669"/>
    <property type="project" value="InterPro"/>
</dbReference>
<keyword evidence="3" id="KW-0413">Isomerase</keyword>
<evidence type="ECO:0000259" key="5">
    <source>
        <dbReference type="PROSITE" id="PS50984"/>
    </source>
</evidence>
<dbReference type="SUPFAM" id="SSF55120">
    <property type="entry name" value="Pseudouridine synthase"/>
    <property type="match status" value="1"/>
</dbReference>
<dbReference type="PROSITE" id="PS50984">
    <property type="entry name" value="TRUD"/>
    <property type="match status" value="1"/>
</dbReference>
<dbReference type="PANTHER" id="PTHR13326:SF21">
    <property type="entry name" value="PSEUDOURIDYLATE SYNTHASE PUS7L"/>
    <property type="match status" value="1"/>
</dbReference>
<sequence length="901" mass="99443">MPRDPAAIVAESTNLQTSRELEVGITHYVDEEAAGFAGTLKQRYADFGVFEIDPNGKVVTLCDDEAPDCIADEEDNAENDPVITTKRPEPKKVTATSDSNGAAVVANDASVAFTMTPEANKFLTLHFGAEGVDNLIALYKAIIAKPDLRPNAHPRVTSLPVERDDRFEVHENLRRIFHSRFVSEHENGKIVVMAAHPNARRSQPQNQPRNNGQIKGKAGWAAKGGEFLHMTLYKENKDVNEVISFIARMINTKPKDFGWAGTKDRRAVTCQRVSVRRQTAERMRKINATLRNSQISNFKYEKQGLELGELEGNLFVIALRDCEFDVPAGLNEAAKLKFIKEFLAVRVKSLQENGFINYFGLQRFGTYGVGTDVVGLFILQGNFEAAVNAILTFKKDTMIVDSVFAVRDKVNRDDVARATSIYHFQKSGSAKYARENMPKKFSAELAVMNHLSNNPKDFLGALTKINRNTKTMYVHAYQSLVWNAVASERWARYGRKVVKGDLVLVDTQAEKLARLDEVDENGEVVVHPAAHDTAVTHDDIYQRARALTAEEADSGKYTIFDVVLPTPGFDVNYPDNDIGDFYKEFMSSTRGGGLDPANMRRSQKDFSLSGSYRLLMGEVSKDMTVKTQIYHEANTQLVETDLEKLRKSRPQPKEENGTAVEPAHPAEKAITKTTQTPSPTNVRGRSPPSYHKTREEELAIARAKISSNSGAMMGWANLANTIGEKDKAAAEASQAERAKLRAEGLEGPSFKDTWREMQGESSTLTGNEVIEVRGEVKDTRATVAAPVTGDISQKTPAAVTVVDPPSPSTPTASQPDPSTPEKTVTAASSTPEQNGKRGVEEISKSAPSSPRSYDGLPEHTRIAVILTFSLGPSQYATMALRELMKSSGVRTFQPDYFTGRR</sequence>
<evidence type="ECO:0000256" key="1">
    <source>
        <dbReference type="ARBA" id="ARBA00007953"/>
    </source>
</evidence>
<feature type="compositionally biased region" description="Polar residues" evidence="4">
    <location>
        <begin position="821"/>
        <end position="833"/>
    </location>
</feature>
<feature type="domain" description="TRUD" evidence="5">
    <location>
        <begin position="354"/>
        <end position="618"/>
    </location>
</feature>
<evidence type="ECO:0000256" key="2">
    <source>
        <dbReference type="ARBA" id="ARBA00022694"/>
    </source>
</evidence>
<feature type="compositionally biased region" description="Basic and acidic residues" evidence="4">
    <location>
        <begin position="644"/>
        <end position="656"/>
    </location>
</feature>
<dbReference type="EMBL" id="KQ947410">
    <property type="protein sequence ID" value="KUJ19826.1"/>
    <property type="molecule type" value="Genomic_DNA"/>
</dbReference>
<dbReference type="KEGG" id="psco:LY89DRAFT_731076"/>
<dbReference type="OrthoDB" id="447290at2759"/>
<keyword evidence="7" id="KW-1185">Reference proteome</keyword>
<feature type="compositionally biased region" description="Basic and acidic residues" evidence="4">
    <location>
        <begin position="834"/>
        <end position="843"/>
    </location>
</feature>
<dbReference type="GeneID" id="28829268"/>
<dbReference type="Gene3D" id="3.30.2350.20">
    <property type="entry name" value="TruD, catalytic domain"/>
    <property type="match status" value="2"/>
</dbReference>
<reference evidence="6 7" key="1">
    <citation type="submission" date="2015-10" db="EMBL/GenBank/DDBJ databases">
        <title>Full genome of DAOMC 229536 Phialocephala scopiformis, a fungal endophyte of spruce producing the potent anti-insectan compound rugulosin.</title>
        <authorList>
            <consortium name="DOE Joint Genome Institute"/>
            <person name="Walker A.K."/>
            <person name="Frasz S.L."/>
            <person name="Seifert K.A."/>
            <person name="Miller J.D."/>
            <person name="Mondo S.J."/>
            <person name="Labutti K."/>
            <person name="Lipzen A."/>
            <person name="Dockter R."/>
            <person name="Kennedy M."/>
            <person name="Grigoriev I.V."/>
            <person name="Spatafora J.W."/>
        </authorList>
    </citation>
    <scope>NUCLEOTIDE SEQUENCE [LARGE SCALE GENOMIC DNA]</scope>
    <source>
        <strain evidence="6 7">CBS 120377</strain>
    </source>
</reference>
<gene>
    <name evidence="6" type="ORF">LY89DRAFT_731076</name>
</gene>
<evidence type="ECO:0000256" key="4">
    <source>
        <dbReference type="SAM" id="MobiDB-lite"/>
    </source>
</evidence>
<dbReference type="InterPro" id="IPR011760">
    <property type="entry name" value="PsdUridine_synth_TruD_insert"/>
</dbReference>
<organism evidence="6 7">
    <name type="scientific">Mollisia scopiformis</name>
    <name type="common">Conifer needle endophyte fungus</name>
    <name type="synonym">Phialocephala scopiformis</name>
    <dbReference type="NCBI Taxonomy" id="149040"/>
    <lineage>
        <taxon>Eukaryota</taxon>
        <taxon>Fungi</taxon>
        <taxon>Dikarya</taxon>
        <taxon>Ascomycota</taxon>
        <taxon>Pezizomycotina</taxon>
        <taxon>Leotiomycetes</taxon>
        <taxon>Helotiales</taxon>
        <taxon>Mollisiaceae</taxon>
        <taxon>Mollisia</taxon>
    </lineage>
</organism>
<feature type="compositionally biased region" description="Polar residues" evidence="4">
    <location>
        <begin position="671"/>
        <end position="683"/>
    </location>
</feature>
<evidence type="ECO:0000256" key="3">
    <source>
        <dbReference type="ARBA" id="ARBA00023235"/>
    </source>
</evidence>
<feature type="region of interest" description="Disordered" evidence="4">
    <location>
        <begin position="644"/>
        <end position="694"/>
    </location>
</feature>
<dbReference type="NCBIfam" id="TIGR00094">
    <property type="entry name" value="tRNA_TruD_broad"/>
    <property type="match status" value="1"/>
</dbReference>
<dbReference type="PROSITE" id="PS01268">
    <property type="entry name" value="UPF0024"/>
    <property type="match status" value="1"/>
</dbReference>
<accession>A0A194XI64</accession>
<dbReference type="PIRSF" id="PIRSF037016">
    <property type="entry name" value="Pseudouridin_synth_euk_prd"/>
    <property type="match status" value="1"/>
</dbReference>
<dbReference type="GO" id="GO:0001522">
    <property type="term" value="P:pseudouridine synthesis"/>
    <property type="evidence" value="ECO:0007669"/>
    <property type="project" value="InterPro"/>
</dbReference>
<dbReference type="GO" id="GO:0005634">
    <property type="term" value="C:nucleus"/>
    <property type="evidence" value="ECO:0007669"/>
    <property type="project" value="TreeGrafter"/>
</dbReference>
<dbReference type="PANTHER" id="PTHR13326">
    <property type="entry name" value="TRNA PSEUDOURIDINE SYNTHASE D"/>
    <property type="match status" value="1"/>
</dbReference>
<dbReference type="Pfam" id="PF01142">
    <property type="entry name" value="TruD"/>
    <property type="match status" value="1"/>
</dbReference>
<protein>
    <submittedName>
        <fullName evidence="6">Pseudouridine synthase</fullName>
    </submittedName>
</protein>
<feature type="region of interest" description="Disordered" evidence="4">
    <location>
        <begin position="790"/>
        <end position="856"/>
    </location>
</feature>
<dbReference type="FunCoup" id="A0A194XI64">
    <property type="interactions" value="1205"/>
</dbReference>
<dbReference type="InParanoid" id="A0A194XI64"/>
<dbReference type="InterPro" id="IPR042214">
    <property type="entry name" value="TruD_catalytic"/>
</dbReference>
<dbReference type="InterPro" id="IPR020119">
    <property type="entry name" value="PsdUridine_synth_TruD_CS"/>
</dbReference>
<feature type="region of interest" description="Disordered" evidence="4">
    <location>
        <begin position="72"/>
        <end position="98"/>
    </location>
</feature>
<feature type="compositionally biased region" description="Low complexity" evidence="4">
    <location>
        <begin position="795"/>
        <end position="816"/>
    </location>
</feature>